<accession>A0A0H0XRG6</accession>
<dbReference type="EMBL" id="LBHU01000001">
    <property type="protein sequence ID" value="KLI64596.1"/>
    <property type="molecule type" value="Genomic_DNA"/>
</dbReference>
<proteinExistence type="predicted"/>
<dbReference type="Proteomes" id="UP000053455">
    <property type="component" value="Unassembled WGS sequence"/>
</dbReference>
<dbReference type="AlphaFoldDB" id="A0A0H0XRG6"/>
<evidence type="ECO:0000313" key="3">
    <source>
        <dbReference type="Proteomes" id="UP000053455"/>
    </source>
</evidence>
<dbReference type="PATRIC" id="fig|874156.12.peg.688"/>
<evidence type="ECO:0000256" key="1">
    <source>
        <dbReference type="SAM" id="Phobius"/>
    </source>
</evidence>
<evidence type="ECO:0000313" key="2">
    <source>
        <dbReference type="EMBL" id="KLI64596.1"/>
    </source>
</evidence>
<keyword evidence="1" id="KW-0812">Transmembrane</keyword>
<comment type="caution">
    <text evidence="2">The sequence shown here is derived from an EMBL/GenBank/DDBJ whole genome shotgun (WGS) entry which is preliminary data.</text>
</comment>
<name>A0A0H0XRG6_9SPHN</name>
<feature type="transmembrane region" description="Helical" evidence="1">
    <location>
        <begin position="53"/>
        <end position="70"/>
    </location>
</feature>
<reference evidence="2 3" key="1">
    <citation type="submission" date="2015-04" db="EMBL/GenBank/DDBJ databases">
        <title>The draft genome sequence of Erythrobacter marinus HWDM-33.</title>
        <authorList>
            <person name="Zhuang L."/>
            <person name="Liu Y."/>
            <person name="Shao Z."/>
        </authorList>
    </citation>
    <scope>NUCLEOTIDE SEQUENCE [LARGE SCALE GENOMIC DNA]</scope>
    <source>
        <strain evidence="2 3">HWDM-33</strain>
    </source>
</reference>
<dbReference type="STRING" id="874156.GCA_001021555_00619"/>
<dbReference type="RefSeq" id="WP_047092461.1">
    <property type="nucleotide sequence ID" value="NZ_LBHU01000001.1"/>
</dbReference>
<sequence length="84" mass="9318">MFEALIGRDPWFAPKRYGYGSGLPIAWQGWALTAVFVAAIIGCGLLIETGQVILGIFCMILFTLAYLLLAKRHTDGGWRWRNGS</sequence>
<keyword evidence="1" id="KW-1133">Transmembrane helix</keyword>
<keyword evidence="3" id="KW-1185">Reference proteome</keyword>
<dbReference type="OrthoDB" id="7862423at2"/>
<feature type="transmembrane region" description="Helical" evidence="1">
    <location>
        <begin position="25"/>
        <end position="47"/>
    </location>
</feature>
<keyword evidence="1" id="KW-0472">Membrane</keyword>
<protein>
    <submittedName>
        <fullName evidence="2">Uncharacterized protein</fullName>
    </submittedName>
</protein>
<gene>
    <name evidence="2" type="ORF">AAV99_03295</name>
</gene>
<organism evidence="2 3">
    <name type="scientific">Aurantiacibacter marinus</name>
    <dbReference type="NCBI Taxonomy" id="874156"/>
    <lineage>
        <taxon>Bacteria</taxon>
        <taxon>Pseudomonadati</taxon>
        <taxon>Pseudomonadota</taxon>
        <taxon>Alphaproteobacteria</taxon>
        <taxon>Sphingomonadales</taxon>
        <taxon>Erythrobacteraceae</taxon>
        <taxon>Aurantiacibacter</taxon>
    </lineage>
</organism>